<name>A0A834IYW4_RHYFE</name>
<sequence>MPRTSWRASVSQQGGLCHHNASRTKPFFDAVPRMRAGQAAVTHSRSQTELLGLTYPPLSSSIRVAL</sequence>
<comment type="caution">
    <text evidence="2">The sequence shown here is derived from an EMBL/GenBank/DDBJ whole genome shotgun (WGS) entry which is preliminary data.</text>
</comment>
<proteinExistence type="predicted"/>
<organism evidence="2 3">
    <name type="scientific">Rhynchophorus ferrugineus</name>
    <name type="common">Red palm weevil</name>
    <name type="synonym">Curculio ferrugineus</name>
    <dbReference type="NCBI Taxonomy" id="354439"/>
    <lineage>
        <taxon>Eukaryota</taxon>
        <taxon>Metazoa</taxon>
        <taxon>Ecdysozoa</taxon>
        <taxon>Arthropoda</taxon>
        <taxon>Hexapoda</taxon>
        <taxon>Insecta</taxon>
        <taxon>Pterygota</taxon>
        <taxon>Neoptera</taxon>
        <taxon>Endopterygota</taxon>
        <taxon>Coleoptera</taxon>
        <taxon>Polyphaga</taxon>
        <taxon>Cucujiformia</taxon>
        <taxon>Curculionidae</taxon>
        <taxon>Dryophthorinae</taxon>
        <taxon>Rhynchophorus</taxon>
    </lineage>
</organism>
<dbReference type="EMBL" id="JAACXV010000001">
    <property type="protein sequence ID" value="KAF7288082.1"/>
    <property type="molecule type" value="Genomic_DNA"/>
</dbReference>
<keyword evidence="3" id="KW-1185">Reference proteome</keyword>
<evidence type="ECO:0000256" key="1">
    <source>
        <dbReference type="SAM" id="MobiDB-lite"/>
    </source>
</evidence>
<accession>A0A834IYW4</accession>
<gene>
    <name evidence="2" type="ORF">GWI33_000135</name>
</gene>
<evidence type="ECO:0000313" key="3">
    <source>
        <dbReference type="Proteomes" id="UP000625711"/>
    </source>
</evidence>
<protein>
    <submittedName>
        <fullName evidence="2">Uncharacterized protein</fullName>
    </submittedName>
</protein>
<feature type="region of interest" description="Disordered" evidence="1">
    <location>
        <begin position="1"/>
        <end position="22"/>
    </location>
</feature>
<evidence type="ECO:0000313" key="2">
    <source>
        <dbReference type="EMBL" id="KAF7288082.1"/>
    </source>
</evidence>
<reference evidence="2" key="1">
    <citation type="submission" date="2020-08" db="EMBL/GenBank/DDBJ databases">
        <title>Genome sequencing and assembly of the red palm weevil Rhynchophorus ferrugineus.</title>
        <authorList>
            <person name="Dias G.B."/>
            <person name="Bergman C.M."/>
            <person name="Manee M."/>
        </authorList>
    </citation>
    <scope>NUCLEOTIDE SEQUENCE</scope>
    <source>
        <strain evidence="2">AA-2017</strain>
        <tissue evidence="2">Whole larva</tissue>
    </source>
</reference>
<feature type="compositionally biased region" description="Polar residues" evidence="1">
    <location>
        <begin position="1"/>
        <end position="14"/>
    </location>
</feature>
<dbReference type="AlphaFoldDB" id="A0A834IYW4"/>
<dbReference type="Proteomes" id="UP000625711">
    <property type="component" value="Unassembled WGS sequence"/>
</dbReference>